<feature type="transmembrane region" description="Helical" evidence="1">
    <location>
        <begin position="6"/>
        <end position="28"/>
    </location>
</feature>
<dbReference type="Pfam" id="PF09624">
    <property type="entry name" value="DUF2393"/>
    <property type="match status" value="1"/>
</dbReference>
<gene>
    <name evidence="2" type="ORF">CLAN_0199</name>
</gene>
<feature type="transmembrane region" description="Helical" evidence="1">
    <location>
        <begin position="35"/>
        <end position="58"/>
    </location>
</feature>
<evidence type="ECO:0000313" key="3">
    <source>
        <dbReference type="Proteomes" id="UP000202031"/>
    </source>
</evidence>
<evidence type="ECO:0000256" key="1">
    <source>
        <dbReference type="SAM" id="Phobius"/>
    </source>
</evidence>
<name>A0A1X9SL76_9BACT</name>
<evidence type="ECO:0000313" key="2">
    <source>
        <dbReference type="EMBL" id="ARQ96970.1"/>
    </source>
</evidence>
<keyword evidence="1" id="KW-1133">Transmembrane helix</keyword>
<accession>A0A1X9SL76</accession>
<protein>
    <recommendedName>
        <fullName evidence="4">DUF2393 domain protein</fullName>
    </recommendedName>
</protein>
<proteinExistence type="predicted"/>
<dbReference type="GeneID" id="46920670"/>
<organism evidence="2 3">
    <name type="scientific">Campylobacter lanienae NCTC 13004</name>
    <dbReference type="NCBI Taxonomy" id="1031753"/>
    <lineage>
        <taxon>Bacteria</taxon>
        <taxon>Pseudomonadati</taxon>
        <taxon>Campylobacterota</taxon>
        <taxon>Epsilonproteobacteria</taxon>
        <taxon>Campylobacterales</taxon>
        <taxon>Campylobacteraceae</taxon>
        <taxon>Campylobacter</taxon>
    </lineage>
</organism>
<dbReference type="RefSeq" id="WP_096013910.1">
    <property type="nucleotide sequence ID" value="NZ_CP015578.1"/>
</dbReference>
<reference evidence="3" key="2">
    <citation type="journal article" date="2017" name="Genome Biol. Evol.">
        <title>Comparative genomic analysis identifies a Campylobacter clade deficient in selenium metabolism.</title>
        <authorList>
            <person name="Miller W.G."/>
            <person name="Yee E."/>
            <person name="Lopes B.S."/>
            <person name="Chapman M.H."/>
            <person name="Huynh S."/>
            <person name="Bono J.L."/>
            <person name="Parker C.T."/>
            <person name="Strachan N.J.C."/>
            <person name="Forbes K.J."/>
        </authorList>
    </citation>
    <scope>NUCLEOTIDE SEQUENCE [LARGE SCALE GENOMIC DNA]</scope>
    <source>
        <strain evidence="3">NCTC 13004</strain>
    </source>
</reference>
<keyword evidence="1" id="KW-0812">Transmembrane</keyword>
<dbReference type="KEGG" id="clx:CLAN_0199"/>
<dbReference type="Proteomes" id="UP000202031">
    <property type="component" value="Chromosome"/>
</dbReference>
<dbReference type="EMBL" id="CP015578">
    <property type="protein sequence ID" value="ARQ96970.1"/>
    <property type="molecule type" value="Genomic_DNA"/>
</dbReference>
<evidence type="ECO:0008006" key="4">
    <source>
        <dbReference type="Google" id="ProtNLM"/>
    </source>
</evidence>
<dbReference type="AlphaFoldDB" id="A0A1X9SL76"/>
<keyword evidence="1" id="KW-0472">Membrane</keyword>
<dbReference type="InterPro" id="IPR013417">
    <property type="entry name" value="CHP02588"/>
</dbReference>
<sequence>MSYFNLFHILVLIIIIVLFIGFTALIILKEKRVKVAISFLIVNVTVMSCITVISMMLIDKYTKVAVIENLMGKRTLINESISYSGIIRNVGYGYINSCVINIELINTPVEKLEASAFEARGFFDTYISGSRGPKSSQKGEFLIVKDLKSGEYKSFSFTMPYPSHFNNHSTNYTLNCK</sequence>
<reference evidence="3" key="1">
    <citation type="journal article" date="2017" name="Genome Biol. Evol.">
        <title>Comparative Genomic Analysis Identifies a Campylobacter Clade Deficient in Selenium Metabolism.</title>
        <authorList>
            <person name="Miller W.G."/>
            <person name="Yee E."/>
            <person name="Lopes B.S."/>
            <person name="Chapman M.H."/>
            <person name="Huynh S."/>
            <person name="Bono J.L."/>
            <person name="Parker C.T."/>
            <person name="Strachan N.J.C."/>
            <person name="Forbes K.J."/>
        </authorList>
    </citation>
    <scope>NUCLEOTIDE SEQUENCE [LARGE SCALE GENOMIC DNA]</scope>
    <source>
        <strain evidence="3">NCTC 13004</strain>
    </source>
</reference>